<reference evidence="2 3" key="1">
    <citation type="submission" date="2015-12" db="EMBL/GenBank/DDBJ databases">
        <title>The genome of Folsomia candida.</title>
        <authorList>
            <person name="Faddeeva A."/>
            <person name="Derks M.F."/>
            <person name="Anvar Y."/>
            <person name="Smit S."/>
            <person name="Van Straalen N."/>
            <person name="Roelofs D."/>
        </authorList>
    </citation>
    <scope>NUCLEOTIDE SEQUENCE [LARGE SCALE GENOMIC DNA]</scope>
    <source>
        <strain evidence="2 3">VU population</strain>
        <tissue evidence="2">Whole body</tissue>
    </source>
</reference>
<comment type="caution">
    <text evidence="2">The sequence shown here is derived from an EMBL/GenBank/DDBJ whole genome shotgun (WGS) entry which is preliminary data.</text>
</comment>
<name>A0A226DFC9_FOLCA</name>
<dbReference type="EMBL" id="LNIX01000019">
    <property type="protein sequence ID" value="OXA44252.1"/>
    <property type="molecule type" value="Genomic_DNA"/>
</dbReference>
<organism evidence="2 3">
    <name type="scientific">Folsomia candida</name>
    <name type="common">Springtail</name>
    <dbReference type="NCBI Taxonomy" id="158441"/>
    <lineage>
        <taxon>Eukaryota</taxon>
        <taxon>Metazoa</taxon>
        <taxon>Ecdysozoa</taxon>
        <taxon>Arthropoda</taxon>
        <taxon>Hexapoda</taxon>
        <taxon>Collembola</taxon>
        <taxon>Entomobryomorpha</taxon>
        <taxon>Isotomoidea</taxon>
        <taxon>Isotomidae</taxon>
        <taxon>Proisotominae</taxon>
        <taxon>Folsomia</taxon>
    </lineage>
</organism>
<feature type="chain" id="PRO_5013098832" evidence="1">
    <location>
        <begin position="20"/>
        <end position="167"/>
    </location>
</feature>
<accession>A0A226DFC9</accession>
<protein>
    <submittedName>
        <fullName evidence="2">Uncharacterized protein</fullName>
    </submittedName>
</protein>
<gene>
    <name evidence="2" type="ORF">Fcan01_20703</name>
</gene>
<evidence type="ECO:0000256" key="1">
    <source>
        <dbReference type="SAM" id="SignalP"/>
    </source>
</evidence>
<evidence type="ECO:0000313" key="3">
    <source>
        <dbReference type="Proteomes" id="UP000198287"/>
    </source>
</evidence>
<dbReference type="Proteomes" id="UP000198287">
    <property type="component" value="Unassembled WGS sequence"/>
</dbReference>
<keyword evidence="3" id="KW-1185">Reference proteome</keyword>
<feature type="signal peptide" evidence="1">
    <location>
        <begin position="1"/>
        <end position="19"/>
    </location>
</feature>
<keyword evidence="1" id="KW-0732">Signal</keyword>
<evidence type="ECO:0000313" key="2">
    <source>
        <dbReference type="EMBL" id="OXA44252.1"/>
    </source>
</evidence>
<sequence>MPTFTHILCISSLLKFTTPQEVNNAINLYDFIPTDSNFDFQIISDDGLHSAQFHQAPSSPSKYSALKVLQLPQNLDLLKELNLYADKNDLARAIPVSNGRFAPFKVSLVMPTTMSLLNMASWHWEVWLHPPVMTTVYWSKTNWCTRGKKEYSPFGLPIFQRINSVRR</sequence>
<proteinExistence type="predicted"/>
<dbReference type="AlphaFoldDB" id="A0A226DFC9"/>